<dbReference type="Pfam" id="PF18545">
    <property type="entry name" value="HalOD1"/>
    <property type="match status" value="1"/>
</dbReference>
<keyword evidence="3" id="KW-1185">Reference proteome</keyword>
<organism evidence="2 3">
    <name type="scientific">Halomarina rubra</name>
    <dbReference type="NCBI Taxonomy" id="2071873"/>
    <lineage>
        <taxon>Archaea</taxon>
        <taxon>Methanobacteriati</taxon>
        <taxon>Methanobacteriota</taxon>
        <taxon>Stenosarchaea group</taxon>
        <taxon>Halobacteria</taxon>
        <taxon>Halobacteriales</taxon>
        <taxon>Natronomonadaceae</taxon>
        <taxon>Halomarina</taxon>
    </lineage>
</organism>
<proteinExistence type="predicted"/>
<accession>A0ABD6AWE6</accession>
<dbReference type="InterPro" id="IPR040624">
    <property type="entry name" value="HalOD1"/>
</dbReference>
<reference evidence="2 3" key="1">
    <citation type="journal article" date="2019" name="Int. J. Syst. Evol. Microbiol.">
        <title>The Global Catalogue of Microorganisms (GCM) 10K type strain sequencing project: providing services to taxonomists for standard genome sequencing and annotation.</title>
        <authorList>
            <consortium name="The Broad Institute Genomics Platform"/>
            <consortium name="The Broad Institute Genome Sequencing Center for Infectious Disease"/>
            <person name="Wu L."/>
            <person name="Ma J."/>
        </authorList>
    </citation>
    <scope>NUCLEOTIDE SEQUENCE [LARGE SCALE GENOMIC DNA]</scope>
    <source>
        <strain evidence="2 3">CGMCC 1.12563</strain>
    </source>
</reference>
<evidence type="ECO:0000259" key="1">
    <source>
        <dbReference type="Pfam" id="PF18545"/>
    </source>
</evidence>
<name>A0ABD6AWE6_9EURY</name>
<dbReference type="Proteomes" id="UP001597187">
    <property type="component" value="Unassembled WGS sequence"/>
</dbReference>
<gene>
    <name evidence="2" type="ORF">ACFSBT_12345</name>
</gene>
<protein>
    <submittedName>
        <fullName evidence="2">HalOD1 output domain-containing protein</fullName>
    </submittedName>
</protein>
<sequence>MTGADSPATGDPDDELHDYELAANQPCSVTIVYAVADVLGRDPLELPELLYNAIDVDALDALFSSTGRPPSASPSLSFEFCGLMITVQPEGLTLLPESS</sequence>
<comment type="caution">
    <text evidence="2">The sequence shown here is derived from an EMBL/GenBank/DDBJ whole genome shotgun (WGS) entry which is preliminary data.</text>
</comment>
<dbReference type="AlphaFoldDB" id="A0ABD6AWE6"/>
<dbReference type="RefSeq" id="WP_369694234.1">
    <property type="nucleotide sequence ID" value="NZ_JALXFV010000005.1"/>
</dbReference>
<feature type="domain" description="Halobacterial output" evidence="1">
    <location>
        <begin position="24"/>
        <end position="91"/>
    </location>
</feature>
<evidence type="ECO:0000313" key="3">
    <source>
        <dbReference type="Proteomes" id="UP001597187"/>
    </source>
</evidence>
<evidence type="ECO:0000313" key="2">
    <source>
        <dbReference type="EMBL" id="MFD1514071.1"/>
    </source>
</evidence>
<dbReference type="EMBL" id="JBHUDC010000005">
    <property type="protein sequence ID" value="MFD1514071.1"/>
    <property type="molecule type" value="Genomic_DNA"/>
</dbReference>